<reference evidence="2 3" key="1">
    <citation type="submission" date="2023-05" db="EMBL/GenBank/DDBJ databases">
        <title>Streptomyces fuscus sp. nov., a brown-black pigment producing actinomyces isolated from dry sand of Sea duck farm.</title>
        <authorList>
            <person name="Xie J."/>
            <person name="Shen N."/>
        </authorList>
    </citation>
    <scope>NUCLEOTIDE SEQUENCE [LARGE SCALE GENOMIC DNA]</scope>
    <source>
        <strain evidence="2 3">GXMU-J15</strain>
    </source>
</reference>
<dbReference type="PANTHER" id="PTHR42305">
    <property type="entry name" value="MEMBRANE PROTEIN RV1733C-RELATED"/>
    <property type="match status" value="1"/>
</dbReference>
<keyword evidence="1" id="KW-0812">Transmembrane</keyword>
<organism evidence="2 3">
    <name type="scientific">Streptomyces fuscus</name>
    <dbReference type="NCBI Taxonomy" id="3048495"/>
    <lineage>
        <taxon>Bacteria</taxon>
        <taxon>Bacillati</taxon>
        <taxon>Actinomycetota</taxon>
        <taxon>Actinomycetes</taxon>
        <taxon>Kitasatosporales</taxon>
        <taxon>Streptomycetaceae</taxon>
        <taxon>Streptomyces</taxon>
    </lineage>
</organism>
<gene>
    <name evidence="2" type="ORF">QNN03_01535</name>
</gene>
<dbReference type="PANTHER" id="PTHR42305:SF1">
    <property type="entry name" value="MEMBRANE PROTEIN RV1733C-RELATED"/>
    <property type="match status" value="1"/>
</dbReference>
<proteinExistence type="predicted"/>
<sequence length="187" mass="20200">MALRGPRAWLWRWRRNPLKRRADVVESWVLLGAWAATVLVGVAVGLLTSGSVERGMARERAEWRPAQARLTQGTPGVPNGEQMWAKVSWTAPDGSHRTGQVRVSPGRAAGSAVTVWTDRAGRLVTAPATAAQARLRAALAGVLVGTGAAMVPFAGGRTLCGRLERQRIDQWAAEWARFGPMWGRTTG</sequence>
<name>A0ABT7ISG8_9ACTN</name>
<dbReference type="Proteomes" id="UP001241926">
    <property type="component" value="Unassembled WGS sequence"/>
</dbReference>
<keyword evidence="1" id="KW-0472">Membrane</keyword>
<keyword evidence="3" id="KW-1185">Reference proteome</keyword>
<feature type="transmembrane region" description="Helical" evidence="1">
    <location>
        <begin position="28"/>
        <end position="48"/>
    </location>
</feature>
<evidence type="ECO:0000256" key="1">
    <source>
        <dbReference type="SAM" id="Phobius"/>
    </source>
</evidence>
<evidence type="ECO:0000313" key="3">
    <source>
        <dbReference type="Proteomes" id="UP001241926"/>
    </source>
</evidence>
<keyword evidence="1" id="KW-1133">Transmembrane helix</keyword>
<accession>A0ABT7ISG8</accession>
<protein>
    <recommendedName>
        <fullName evidence="4">Proline rich protein membrane protein</fullName>
    </recommendedName>
</protein>
<dbReference type="EMBL" id="JASJUS010000001">
    <property type="protein sequence ID" value="MDL2075116.1"/>
    <property type="molecule type" value="Genomic_DNA"/>
</dbReference>
<comment type="caution">
    <text evidence="2">The sequence shown here is derived from an EMBL/GenBank/DDBJ whole genome shotgun (WGS) entry which is preliminary data.</text>
</comment>
<evidence type="ECO:0000313" key="2">
    <source>
        <dbReference type="EMBL" id="MDL2075116.1"/>
    </source>
</evidence>
<evidence type="ECO:0008006" key="4">
    <source>
        <dbReference type="Google" id="ProtNLM"/>
    </source>
</evidence>
<dbReference type="RefSeq" id="WP_250752052.1">
    <property type="nucleotide sequence ID" value="NZ_JASJUS010000001.1"/>
</dbReference>
<dbReference type="InterPro" id="IPR039708">
    <property type="entry name" value="MT1774/Rv1733c-like"/>
</dbReference>